<name>A0A914VCK1_9BILA</name>
<evidence type="ECO:0000256" key="2">
    <source>
        <dbReference type="SAM" id="Phobius"/>
    </source>
</evidence>
<dbReference type="GO" id="GO:0016020">
    <property type="term" value="C:membrane"/>
    <property type="evidence" value="ECO:0007669"/>
    <property type="project" value="UniProtKB-SubCell"/>
</dbReference>
<dbReference type="InterPro" id="IPR020846">
    <property type="entry name" value="MFS_dom"/>
</dbReference>
<feature type="domain" description="Major facilitator superfamily (MFS) profile" evidence="3">
    <location>
        <begin position="32"/>
        <end position="192"/>
    </location>
</feature>
<dbReference type="Proteomes" id="UP000887566">
    <property type="component" value="Unplaced"/>
</dbReference>
<evidence type="ECO:0000313" key="4">
    <source>
        <dbReference type="Proteomes" id="UP000887566"/>
    </source>
</evidence>
<dbReference type="InterPro" id="IPR036259">
    <property type="entry name" value="MFS_trans_sf"/>
</dbReference>
<proteinExistence type="predicted"/>
<dbReference type="WBParaSite" id="PSAMB.scaffold18231size972.g37524.t1">
    <property type="protein sequence ID" value="PSAMB.scaffold18231size972.g37524.t1"/>
    <property type="gene ID" value="PSAMB.scaffold18231size972.g37524"/>
</dbReference>
<keyword evidence="4" id="KW-1185">Reference proteome</keyword>
<evidence type="ECO:0000313" key="5">
    <source>
        <dbReference type="WBParaSite" id="PSAMB.scaffold18231size972.g37524.t1"/>
    </source>
</evidence>
<evidence type="ECO:0000259" key="3">
    <source>
        <dbReference type="PROSITE" id="PS50850"/>
    </source>
</evidence>
<dbReference type="InterPro" id="IPR011701">
    <property type="entry name" value="MFS"/>
</dbReference>
<dbReference type="AlphaFoldDB" id="A0A914VCK1"/>
<evidence type="ECO:0000256" key="1">
    <source>
        <dbReference type="ARBA" id="ARBA00004141"/>
    </source>
</evidence>
<reference evidence="5" key="1">
    <citation type="submission" date="2022-11" db="UniProtKB">
        <authorList>
            <consortium name="WormBaseParasite"/>
        </authorList>
    </citation>
    <scope>IDENTIFICATION</scope>
</reference>
<accession>A0A914VCK1</accession>
<dbReference type="SUPFAM" id="SSF103473">
    <property type="entry name" value="MFS general substrate transporter"/>
    <property type="match status" value="1"/>
</dbReference>
<sequence>MSDEERANEHNAARETCSFGHRTRYLILLLGMLCLTSILSNILIFDVTVICMTKRREMPGPWKDEIASGFHNATVPSDLLSAAPEFDWPATIKNILLSAIAVGPLVIVPITVWLLQIMGARKLFALAGAFSALATVFSPLAIKSGFVPFLISRLAQGAGLAACFPVAAKIGVGWATVKHTGFFAAIATGFIQ</sequence>
<organism evidence="4 5">
    <name type="scientific">Plectus sambesii</name>
    <dbReference type="NCBI Taxonomy" id="2011161"/>
    <lineage>
        <taxon>Eukaryota</taxon>
        <taxon>Metazoa</taxon>
        <taxon>Ecdysozoa</taxon>
        <taxon>Nematoda</taxon>
        <taxon>Chromadorea</taxon>
        <taxon>Plectida</taxon>
        <taxon>Plectina</taxon>
        <taxon>Plectoidea</taxon>
        <taxon>Plectidae</taxon>
        <taxon>Plectus</taxon>
    </lineage>
</organism>
<dbReference type="Gene3D" id="1.20.1250.20">
    <property type="entry name" value="MFS general substrate transporter like domains"/>
    <property type="match status" value="1"/>
</dbReference>
<keyword evidence="2" id="KW-1133">Transmembrane helix</keyword>
<feature type="transmembrane region" description="Helical" evidence="2">
    <location>
        <begin position="95"/>
        <end position="117"/>
    </location>
</feature>
<comment type="subcellular location">
    <subcellularLocation>
        <location evidence="1">Membrane</location>
        <topology evidence="1">Multi-pass membrane protein</topology>
    </subcellularLocation>
</comment>
<keyword evidence="2" id="KW-0812">Transmembrane</keyword>
<dbReference type="Pfam" id="PF07690">
    <property type="entry name" value="MFS_1"/>
    <property type="match status" value="1"/>
</dbReference>
<protein>
    <submittedName>
        <fullName evidence="5">Major facilitator superfamily (MFS) profile domain-containing protein</fullName>
    </submittedName>
</protein>
<keyword evidence="2" id="KW-0472">Membrane</keyword>
<feature type="transmembrane region" description="Helical" evidence="2">
    <location>
        <begin position="25"/>
        <end position="49"/>
    </location>
</feature>
<dbReference type="PROSITE" id="PS50850">
    <property type="entry name" value="MFS"/>
    <property type="match status" value="1"/>
</dbReference>
<dbReference type="GO" id="GO:0022857">
    <property type="term" value="F:transmembrane transporter activity"/>
    <property type="evidence" value="ECO:0007669"/>
    <property type="project" value="InterPro"/>
</dbReference>
<feature type="transmembrane region" description="Helical" evidence="2">
    <location>
        <begin position="123"/>
        <end position="142"/>
    </location>
</feature>
<dbReference type="PANTHER" id="PTHR45757">
    <property type="entry name" value="PROTEIN CBG23364-RELATED"/>
    <property type="match status" value="1"/>
</dbReference>